<dbReference type="RefSeq" id="WP_176968883.1">
    <property type="nucleotide sequence ID" value="NZ_FNON01000007.1"/>
</dbReference>
<proteinExistence type="predicted"/>
<dbReference type="SUPFAM" id="SSF46894">
    <property type="entry name" value="C-terminal effector domain of the bipartite response regulators"/>
    <property type="match status" value="1"/>
</dbReference>
<dbReference type="PANTHER" id="PTHR16305">
    <property type="entry name" value="TESTICULAR SOLUBLE ADENYLYL CYCLASE"/>
    <property type="match status" value="1"/>
</dbReference>
<dbReference type="GO" id="GO:0005737">
    <property type="term" value="C:cytoplasm"/>
    <property type="evidence" value="ECO:0007669"/>
    <property type="project" value="TreeGrafter"/>
</dbReference>
<dbReference type="SMART" id="SM00421">
    <property type="entry name" value="HTH_LUXR"/>
    <property type="match status" value="1"/>
</dbReference>
<dbReference type="InterPro" id="IPR000792">
    <property type="entry name" value="Tscrpt_reg_LuxR_C"/>
</dbReference>
<dbReference type="Gene3D" id="1.25.40.10">
    <property type="entry name" value="Tetratricopeptide repeat domain"/>
    <property type="match status" value="1"/>
</dbReference>
<dbReference type="PANTHER" id="PTHR16305:SF28">
    <property type="entry name" value="GUANYLATE CYCLASE DOMAIN-CONTAINING PROTEIN"/>
    <property type="match status" value="1"/>
</dbReference>
<reference evidence="4 5" key="1">
    <citation type="submission" date="2016-10" db="EMBL/GenBank/DDBJ databases">
        <authorList>
            <person name="de Groot N.N."/>
        </authorList>
    </citation>
    <scope>NUCLEOTIDE SEQUENCE [LARGE SCALE GENOMIC DNA]</scope>
    <source>
        <strain evidence="4 5">CPCC 202699</strain>
    </source>
</reference>
<dbReference type="CDD" id="cd06170">
    <property type="entry name" value="LuxR_C_like"/>
    <property type="match status" value="1"/>
</dbReference>
<dbReference type="SUPFAM" id="SSF52540">
    <property type="entry name" value="P-loop containing nucleoside triphosphate hydrolases"/>
    <property type="match status" value="1"/>
</dbReference>
<dbReference type="InterPro" id="IPR027417">
    <property type="entry name" value="P-loop_NTPase"/>
</dbReference>
<accession>A0A1H3NGN4</accession>
<keyword evidence="5" id="KW-1185">Reference proteome</keyword>
<keyword evidence="1" id="KW-0547">Nucleotide-binding</keyword>
<keyword evidence="2" id="KW-0067">ATP-binding</keyword>
<dbReference type="PROSITE" id="PS00622">
    <property type="entry name" value="HTH_LUXR_1"/>
    <property type="match status" value="1"/>
</dbReference>
<dbReference type="InterPro" id="IPR041664">
    <property type="entry name" value="AAA_16"/>
</dbReference>
<dbReference type="Gene3D" id="1.10.10.10">
    <property type="entry name" value="Winged helix-like DNA-binding domain superfamily/Winged helix DNA-binding domain"/>
    <property type="match status" value="1"/>
</dbReference>
<dbReference type="InterPro" id="IPR011990">
    <property type="entry name" value="TPR-like_helical_dom_sf"/>
</dbReference>
<dbReference type="GO" id="GO:0005524">
    <property type="term" value="F:ATP binding"/>
    <property type="evidence" value="ECO:0007669"/>
    <property type="project" value="UniProtKB-KW"/>
</dbReference>
<dbReference type="PROSITE" id="PS50043">
    <property type="entry name" value="HTH_LUXR_2"/>
    <property type="match status" value="1"/>
</dbReference>
<evidence type="ECO:0000313" key="5">
    <source>
        <dbReference type="Proteomes" id="UP000199515"/>
    </source>
</evidence>
<evidence type="ECO:0000259" key="3">
    <source>
        <dbReference type="PROSITE" id="PS50043"/>
    </source>
</evidence>
<organism evidence="4 5">
    <name type="scientific">Amycolatopsis xylanica</name>
    <dbReference type="NCBI Taxonomy" id="589385"/>
    <lineage>
        <taxon>Bacteria</taxon>
        <taxon>Bacillati</taxon>
        <taxon>Actinomycetota</taxon>
        <taxon>Actinomycetes</taxon>
        <taxon>Pseudonocardiales</taxon>
        <taxon>Pseudonocardiaceae</taxon>
        <taxon>Amycolatopsis</taxon>
    </lineage>
</organism>
<dbReference type="GO" id="GO:0006355">
    <property type="term" value="P:regulation of DNA-templated transcription"/>
    <property type="evidence" value="ECO:0007669"/>
    <property type="project" value="InterPro"/>
</dbReference>
<dbReference type="Pfam" id="PF00196">
    <property type="entry name" value="GerE"/>
    <property type="match status" value="1"/>
</dbReference>
<dbReference type="GO" id="GO:0004016">
    <property type="term" value="F:adenylate cyclase activity"/>
    <property type="evidence" value="ECO:0007669"/>
    <property type="project" value="TreeGrafter"/>
</dbReference>
<dbReference type="PRINTS" id="PR00038">
    <property type="entry name" value="HTHLUXR"/>
</dbReference>
<dbReference type="AlphaFoldDB" id="A0A1H3NGN4"/>
<dbReference type="SUPFAM" id="SSF48452">
    <property type="entry name" value="TPR-like"/>
    <property type="match status" value="1"/>
</dbReference>
<evidence type="ECO:0000256" key="2">
    <source>
        <dbReference type="ARBA" id="ARBA00022840"/>
    </source>
</evidence>
<dbReference type="Gene3D" id="3.40.50.300">
    <property type="entry name" value="P-loop containing nucleotide triphosphate hydrolases"/>
    <property type="match status" value="1"/>
</dbReference>
<gene>
    <name evidence="4" type="ORF">SAMN05421504_107277</name>
</gene>
<evidence type="ECO:0000256" key="1">
    <source>
        <dbReference type="ARBA" id="ARBA00022741"/>
    </source>
</evidence>
<dbReference type="EMBL" id="FNON01000007">
    <property type="protein sequence ID" value="SDY87820.1"/>
    <property type="molecule type" value="Genomic_DNA"/>
</dbReference>
<sequence length="874" mass="94069">MRLAERGSEWETLNSAYGQAARRQGRVVAVGGPGGTGKSALLRAFAAHAAAEGAVVFSAAGSASDHRLPLGLAMELFRSAALPAGLASRVEAALKPESFTEHAAELCAAILELAQHTTVVLTVDDLQYADVESLRVLLYLQRRIASARVLIVLSEWQQPRSVHSMVYAELMRSREIIRVTVAPLSLKAVTEVLKSELDQLTVARLATSFHAVCGGNPFLLRALIEDHLARAEAGPHLIVGRHATHALLTCLTRWEPRLLEVARGVAVLGEYSSAAALAQLLEIEPAAVAQALTALNATGMLDDCRFRHPEFRAAVLAEMDDEGESALFVRAATVLYHEGATASHIADHLLSAGPVEQDWVVEVLQEAATHAIAEDDVLRAVDCLELAQQVCDDERRRAGLTAMLARVQGLTNPAANVRLLAPLRSPAAQAEVRRRLLGDGESAEDTARVAAELELTAKWVRFAHPPVLTVLEGGATGEHHEPVPATELDADNLTTFIGPDAVVSAEQVLQSARVGDTTLEAVLSALFTLIYTGSAAKAGQWCETLGAQARAQRAKAWTAALADVRSHIALRDGDVAAAERHAAQALTEMSAKSWGVAVGSPLAHRLYALTAMNKLEAAEELLEFPLPDGITETRYWPLFLHARGRFHLATGRLHAALADFRTCGALLEDWGLDFPAFLPWRGDLARVYVRLGRTQTARDLITAQLRLPTGDVTRVRGTSLRALAAASEPHERVEILTEAVPALQECGDLVELAHALGELGRTHHLLGDYGKARLLVRRASEIAAGCQVELTADETLDSLPSVVHNETLSLLSEAERRVASLAAQGHTNREISRQLFITMSTVEQHLTRIYRKLNVTTRSALAAELPMALATTAS</sequence>
<dbReference type="STRING" id="589385.SAMN05421504_107277"/>
<feature type="domain" description="HTH luxR-type" evidence="3">
    <location>
        <begin position="804"/>
        <end position="869"/>
    </location>
</feature>
<dbReference type="InterPro" id="IPR016032">
    <property type="entry name" value="Sig_transdc_resp-reg_C-effctor"/>
</dbReference>
<protein>
    <submittedName>
        <fullName evidence="4">DNA-binding response regulator, NarL/FixJ family, contains REC and HTH domains</fullName>
    </submittedName>
</protein>
<name>A0A1H3NGN4_9PSEU</name>
<dbReference type="InterPro" id="IPR036388">
    <property type="entry name" value="WH-like_DNA-bd_sf"/>
</dbReference>
<keyword evidence="4" id="KW-0238">DNA-binding</keyword>
<dbReference type="Pfam" id="PF13191">
    <property type="entry name" value="AAA_16"/>
    <property type="match status" value="1"/>
</dbReference>
<dbReference type="GO" id="GO:0003677">
    <property type="term" value="F:DNA binding"/>
    <property type="evidence" value="ECO:0007669"/>
    <property type="project" value="UniProtKB-KW"/>
</dbReference>
<dbReference type="Proteomes" id="UP000199515">
    <property type="component" value="Unassembled WGS sequence"/>
</dbReference>
<evidence type="ECO:0000313" key="4">
    <source>
        <dbReference type="EMBL" id="SDY87820.1"/>
    </source>
</evidence>